<keyword evidence="3 6" id="KW-0812">Transmembrane</keyword>
<evidence type="ECO:0000313" key="9">
    <source>
        <dbReference type="Proteomes" id="UP001652661"/>
    </source>
</evidence>
<dbReference type="PROSITE" id="PS51380">
    <property type="entry name" value="EXS"/>
    <property type="match status" value="1"/>
</dbReference>
<protein>
    <submittedName>
        <fullName evidence="10">Xenotropic and polytropic retrovirus receptor 1 homolog</fullName>
    </submittedName>
</protein>
<dbReference type="GO" id="GO:0006817">
    <property type="term" value="P:phosphate ion transport"/>
    <property type="evidence" value="ECO:0007669"/>
    <property type="project" value="TreeGrafter"/>
</dbReference>
<feature type="transmembrane region" description="Helical" evidence="6">
    <location>
        <begin position="336"/>
        <end position="357"/>
    </location>
</feature>
<evidence type="ECO:0000259" key="7">
    <source>
        <dbReference type="PROSITE" id="PS51380"/>
    </source>
</evidence>
<feature type="domain" description="EXS" evidence="7">
    <location>
        <begin position="415"/>
        <end position="618"/>
    </location>
</feature>
<dbReference type="PROSITE" id="PS51382">
    <property type="entry name" value="SPX"/>
    <property type="match status" value="1"/>
</dbReference>
<dbReference type="OrthoDB" id="9970435at2759"/>
<evidence type="ECO:0000256" key="3">
    <source>
        <dbReference type="ARBA" id="ARBA00022692"/>
    </source>
</evidence>
<dbReference type="GO" id="GO:0005886">
    <property type="term" value="C:plasma membrane"/>
    <property type="evidence" value="ECO:0007669"/>
    <property type="project" value="TreeGrafter"/>
</dbReference>
<dbReference type="PANTHER" id="PTHR10783">
    <property type="entry name" value="XENOTROPIC AND POLYTROPIC RETROVIRUS RECEPTOR 1-RELATED"/>
    <property type="match status" value="1"/>
</dbReference>
<dbReference type="CDD" id="cd14477">
    <property type="entry name" value="SPX_XPR1_like"/>
    <property type="match status" value="1"/>
</dbReference>
<feature type="domain" description="SPX" evidence="8">
    <location>
        <begin position="1"/>
        <end position="166"/>
    </location>
</feature>
<evidence type="ECO:0000259" key="8">
    <source>
        <dbReference type="PROSITE" id="PS51382"/>
    </source>
</evidence>
<comment type="subcellular location">
    <subcellularLocation>
        <location evidence="1">Membrane</location>
        <topology evidence="1">Multi-pass membrane protein</topology>
    </subcellularLocation>
</comment>
<evidence type="ECO:0000313" key="10">
    <source>
        <dbReference type="RefSeq" id="XP_017033779.1"/>
    </source>
</evidence>
<reference evidence="9" key="1">
    <citation type="submission" date="2025-05" db="UniProtKB">
        <authorList>
            <consortium name="RefSeq"/>
        </authorList>
    </citation>
    <scope>NUCLEOTIDE SEQUENCE [LARGE SCALE GENOMIC DNA]</scope>
    <source>
        <strain evidence="9">14028-0561.14</strain>
    </source>
</reference>
<dbReference type="InterPro" id="IPR004331">
    <property type="entry name" value="SPX_dom"/>
</dbReference>
<dbReference type="RefSeq" id="XP_017033779.1">
    <property type="nucleotide sequence ID" value="XM_017178290.3"/>
</dbReference>
<reference evidence="10" key="2">
    <citation type="submission" date="2025-08" db="UniProtKB">
        <authorList>
            <consortium name="RefSeq"/>
        </authorList>
    </citation>
    <scope>IDENTIFICATION</scope>
    <source>
        <strain evidence="10">14028-0561.14</strain>
        <tissue evidence="10">Whole fly</tissue>
    </source>
</reference>
<proteinExistence type="inferred from homology"/>
<accession>A0A6P4JG47</accession>
<dbReference type="AlphaFoldDB" id="A0A6P4JG47"/>
<dbReference type="GO" id="GO:0016036">
    <property type="term" value="P:cellular response to phosphate starvation"/>
    <property type="evidence" value="ECO:0007669"/>
    <property type="project" value="TreeGrafter"/>
</dbReference>
<feature type="transmembrane region" description="Helical" evidence="6">
    <location>
        <begin position="254"/>
        <end position="274"/>
    </location>
</feature>
<comment type="similarity">
    <text evidence="2">Belongs to the SYG1 (TC 2.A.94) family.</text>
</comment>
<dbReference type="GO" id="GO:0000822">
    <property type="term" value="F:inositol hexakisphosphate binding"/>
    <property type="evidence" value="ECO:0007669"/>
    <property type="project" value="TreeGrafter"/>
</dbReference>
<dbReference type="Pfam" id="PF03105">
    <property type="entry name" value="SPX"/>
    <property type="match status" value="2"/>
</dbReference>
<organism evidence="9 10">
    <name type="scientific">Drosophila kikkawai</name>
    <name type="common">Fruit fly</name>
    <dbReference type="NCBI Taxonomy" id="30033"/>
    <lineage>
        <taxon>Eukaryota</taxon>
        <taxon>Metazoa</taxon>
        <taxon>Ecdysozoa</taxon>
        <taxon>Arthropoda</taxon>
        <taxon>Hexapoda</taxon>
        <taxon>Insecta</taxon>
        <taxon>Pterygota</taxon>
        <taxon>Neoptera</taxon>
        <taxon>Endopterygota</taxon>
        <taxon>Diptera</taxon>
        <taxon>Brachycera</taxon>
        <taxon>Muscomorpha</taxon>
        <taxon>Ephydroidea</taxon>
        <taxon>Drosophilidae</taxon>
        <taxon>Drosophila</taxon>
        <taxon>Sophophora</taxon>
    </lineage>
</organism>
<feature type="transmembrane region" description="Helical" evidence="6">
    <location>
        <begin position="490"/>
        <end position="509"/>
    </location>
</feature>
<dbReference type="GO" id="GO:0005794">
    <property type="term" value="C:Golgi apparatus"/>
    <property type="evidence" value="ECO:0007669"/>
    <property type="project" value="TreeGrafter"/>
</dbReference>
<dbReference type="Proteomes" id="UP001652661">
    <property type="component" value="Chromosome 2L"/>
</dbReference>
<dbReference type="PANTHER" id="PTHR10783:SF127">
    <property type="entry name" value="LD30826P-RELATED"/>
    <property type="match status" value="1"/>
</dbReference>
<evidence type="ECO:0000256" key="6">
    <source>
        <dbReference type="SAM" id="Phobius"/>
    </source>
</evidence>
<gene>
    <name evidence="10" type="primary">LOC108082763</name>
</gene>
<keyword evidence="9" id="KW-1185">Reference proteome</keyword>
<evidence type="ECO:0000256" key="5">
    <source>
        <dbReference type="ARBA" id="ARBA00023136"/>
    </source>
</evidence>
<keyword evidence="4 6" id="KW-1133">Transmembrane helix</keyword>
<evidence type="ECO:0000256" key="2">
    <source>
        <dbReference type="ARBA" id="ARBA00009665"/>
    </source>
</evidence>
<evidence type="ECO:0000256" key="4">
    <source>
        <dbReference type="ARBA" id="ARBA00022989"/>
    </source>
</evidence>
<evidence type="ECO:0000256" key="1">
    <source>
        <dbReference type="ARBA" id="ARBA00004141"/>
    </source>
</evidence>
<dbReference type="GeneID" id="108082763"/>
<sequence>MKFGKTFESLLTSEWQKQYMNYNELKAIIMRAVDDAPEEGGLNISAIREYYQEFEAFFLNTCHQELTRVNDFFNYKQAEARRKLATLNYQLMRTGTAAGSANSRNQQQETNPKPPTANKLRLAMREFYLSLIMMQNYQTLNNTGFRKICKKYDKYLKSDAALAWYERFVLGASFTVSSELDRMIVTVEDLYTQYLAKGDRFKAMESLRVPPLGQPTPLIHLFFSGLSMGLFLVGFIMCLLVYFCLDLTPEFRSIFISLFRGPISGVIFGLYLAINVNIWQKVGINHVLIFELERRDAVCGVKALEMACFLGYFCSLNVLLYLLYNEFYMDNPYMIPLVEVAVVAVIVLNPIHILFYSARIWLLRVTGRMLLAPFFFVQFADFWLADQWCSVVTCFVDHYRLVRFYVRYLLGWPSAFDFGADYAVAIIRCLPPWIRLWQSLRRYRDSSSRSADYLINAFKYTLSIIVVIFSTVQMETSGNYKSVFQNPWTWVYLTSALISSFYSLAWDMLKDFGLFREWKGENLFLRDQLVYPKWFYYFVIVENTLLRFVWLLEFAMVYQNVLASHTGTTLASFCEMTRRFLWNFLRLENEHLNNCGQFRATRDIFITRVNSEEELLLESMMDESEKAGKEHLDKKYF</sequence>
<keyword evidence="10" id="KW-0675">Receptor</keyword>
<dbReference type="Pfam" id="PF03124">
    <property type="entry name" value="EXS"/>
    <property type="match status" value="1"/>
</dbReference>
<feature type="transmembrane region" description="Helical" evidence="6">
    <location>
        <begin position="451"/>
        <end position="470"/>
    </location>
</feature>
<keyword evidence="5 6" id="KW-0472">Membrane</keyword>
<feature type="transmembrane region" description="Helical" evidence="6">
    <location>
        <begin position="303"/>
        <end position="324"/>
    </location>
</feature>
<dbReference type="InterPro" id="IPR004342">
    <property type="entry name" value="EXS_C"/>
</dbReference>
<name>A0A6P4JG47_DROKI</name>
<feature type="transmembrane region" description="Helical" evidence="6">
    <location>
        <begin position="218"/>
        <end position="242"/>
    </location>
</feature>